<dbReference type="PROSITE" id="PS51353">
    <property type="entry name" value="ARSC"/>
    <property type="match status" value="1"/>
</dbReference>
<organism evidence="4 6">
    <name type="scientific">Enterococcus mundtii</name>
    <dbReference type="NCBI Taxonomy" id="53346"/>
    <lineage>
        <taxon>Bacteria</taxon>
        <taxon>Bacillati</taxon>
        <taxon>Bacillota</taxon>
        <taxon>Bacilli</taxon>
        <taxon>Lactobacillales</taxon>
        <taxon>Enterococcaceae</taxon>
        <taxon>Enterococcus</taxon>
    </lineage>
</organism>
<proteinExistence type="inferred from homology"/>
<comment type="caution">
    <text evidence="4">The sequence shown here is derived from an EMBL/GenBank/DDBJ whole genome shotgun (WGS) entry which is preliminary data.</text>
</comment>
<dbReference type="EMBL" id="MSTR01000013">
    <property type="protein sequence ID" value="ONN41684.1"/>
    <property type="molecule type" value="Genomic_DNA"/>
</dbReference>
<evidence type="ECO:0000313" key="5">
    <source>
        <dbReference type="EMBL" id="PTO35626.1"/>
    </source>
</evidence>
<reference evidence="2 8" key="3">
    <citation type="submission" date="2019-07" db="EMBL/GenBank/DDBJ databases">
        <title>Whole genome shotgun sequence of Enterococcus mundtii NBRC 100490.</title>
        <authorList>
            <person name="Hosoyama A."/>
            <person name="Uohara A."/>
            <person name="Ohji S."/>
            <person name="Ichikawa N."/>
        </authorList>
    </citation>
    <scope>NUCLEOTIDE SEQUENCE [LARGE SCALE GENOMIC DNA]</scope>
    <source>
        <strain evidence="2 8">NBRC 100490</strain>
    </source>
</reference>
<dbReference type="STRING" id="53346.A5802_002782"/>
<dbReference type="PANTHER" id="PTHR30041">
    <property type="entry name" value="ARSENATE REDUCTASE"/>
    <property type="match status" value="1"/>
</dbReference>
<name>A0A1A6G7B6_ENTMU</name>
<dbReference type="AlphaFoldDB" id="A0A1A6G7B6"/>
<gene>
    <name evidence="4" type="ORF">BTN92_12590</name>
    <name evidence="5" type="ORF">C6N14_06715</name>
    <name evidence="2" type="ORF">EMU01_21980</name>
    <name evidence="3" type="ORF">HI921_02785</name>
</gene>
<dbReference type="Pfam" id="PF03960">
    <property type="entry name" value="ArsC"/>
    <property type="match status" value="1"/>
</dbReference>
<protein>
    <submittedName>
        <fullName evidence="2">Arsenate reductase</fullName>
    </submittedName>
    <submittedName>
        <fullName evidence="4">Transcriptional regulator</fullName>
    </submittedName>
</protein>
<accession>A0A1A6G7B6</accession>
<dbReference type="InterPro" id="IPR006660">
    <property type="entry name" value="Arsenate_reductase-like"/>
</dbReference>
<evidence type="ECO:0000313" key="6">
    <source>
        <dbReference type="Proteomes" id="UP000189299"/>
    </source>
</evidence>
<dbReference type="EMBL" id="JABCAG010000004">
    <property type="protein sequence ID" value="NMP57397.1"/>
    <property type="molecule type" value="Genomic_DNA"/>
</dbReference>
<dbReference type="EMBL" id="BJWA01000016">
    <property type="protein sequence ID" value="GEL81054.1"/>
    <property type="molecule type" value="Genomic_DNA"/>
</dbReference>
<dbReference type="Proteomes" id="UP000557857">
    <property type="component" value="Unassembled WGS sequence"/>
</dbReference>
<dbReference type="Proteomes" id="UP000321175">
    <property type="component" value="Unassembled WGS sequence"/>
</dbReference>
<dbReference type="GeneID" id="60998255"/>
<reference evidence="4 6" key="1">
    <citation type="submission" date="2016-12" db="EMBL/GenBank/DDBJ databases">
        <authorList>
            <person name="Song W.-J."/>
            <person name="Kurnit D.M."/>
        </authorList>
    </citation>
    <scope>NUCLEOTIDE SEQUENCE [LARGE SCALE GENOMIC DNA]</scope>
    <source>
        <strain evidence="4 6">CGB1038-1_S1</strain>
    </source>
</reference>
<reference evidence="3 9" key="4">
    <citation type="submission" date="2020-04" db="EMBL/GenBank/DDBJ databases">
        <authorList>
            <person name="Abaymova A."/>
            <person name="Teymurazov M."/>
            <person name="Tazyna O."/>
            <person name="Chatushin Y."/>
            <person name="Svetoch E."/>
            <person name="Pereligyn V."/>
            <person name="Pohylenko V."/>
            <person name="Platonov M."/>
            <person name="Kartsev N."/>
            <person name="Skryabin Y."/>
            <person name="Sizova A."/>
            <person name="Solomentsev V."/>
            <person name="Kislichkina A."/>
            <person name="Bogun A."/>
        </authorList>
    </citation>
    <scope>NUCLEOTIDE SEQUENCE [LARGE SCALE GENOMIC DNA]</scope>
    <source>
        <strain evidence="3">SCPM-O-B-8398</strain>
        <strain evidence="9">SCPM-O-B-8398 (E28)</strain>
    </source>
</reference>
<evidence type="ECO:0000313" key="7">
    <source>
        <dbReference type="Proteomes" id="UP000244022"/>
    </source>
</evidence>
<dbReference type="Proteomes" id="UP000244022">
    <property type="component" value="Unassembled WGS sequence"/>
</dbReference>
<evidence type="ECO:0000313" key="8">
    <source>
        <dbReference type="Proteomes" id="UP000321175"/>
    </source>
</evidence>
<reference evidence="5 7" key="2">
    <citation type="submission" date="2018-03" db="EMBL/GenBank/DDBJ databases">
        <title>Draft genome sequences of four Enterococcus mundtii strains isolated from beef slaughterhouses in Kenya.</title>
        <authorList>
            <person name="Wambui J."/>
            <person name="Stevens M."/>
            <person name="Njage P."/>
            <person name="Stephan R."/>
            <person name="Tasara T."/>
        </authorList>
    </citation>
    <scope>NUCLEOTIDE SEQUENCE [LARGE SCALE GENOMIC DNA]</scope>
    <source>
        <strain evidence="5 7">H18-EM</strain>
    </source>
</reference>
<dbReference type="Gene3D" id="3.40.30.10">
    <property type="entry name" value="Glutaredoxin"/>
    <property type="match status" value="1"/>
</dbReference>
<dbReference type="OrthoDB" id="2186518at2"/>
<evidence type="ECO:0000313" key="3">
    <source>
        <dbReference type="EMBL" id="NMP57397.1"/>
    </source>
</evidence>
<evidence type="ECO:0000313" key="2">
    <source>
        <dbReference type="EMBL" id="GEL81054.1"/>
    </source>
</evidence>
<evidence type="ECO:0000313" key="9">
    <source>
        <dbReference type="Proteomes" id="UP000557857"/>
    </source>
</evidence>
<sequence length="118" mass="13984">MNIKIYSSTNCTITVKAIQWLEKKNLSYQFVDLESRALSNKEVKELCSFENADIEQLFTTWSFEFKKIKAGLPKKQEDQLLFLCKTQRHLLRRPLIIIDDALFVGYDQRLMEQLILHE</sequence>
<evidence type="ECO:0000256" key="1">
    <source>
        <dbReference type="PROSITE-ProRule" id="PRU01282"/>
    </source>
</evidence>
<dbReference type="Proteomes" id="UP000189299">
    <property type="component" value="Unassembled WGS sequence"/>
</dbReference>
<dbReference type="EMBL" id="PYGR01000021">
    <property type="protein sequence ID" value="PTO35626.1"/>
    <property type="molecule type" value="Genomic_DNA"/>
</dbReference>
<dbReference type="RefSeq" id="WP_019724105.1">
    <property type="nucleotide sequence ID" value="NZ_BJWA01000016.1"/>
</dbReference>
<evidence type="ECO:0000313" key="4">
    <source>
        <dbReference type="EMBL" id="ONN41684.1"/>
    </source>
</evidence>
<dbReference type="InterPro" id="IPR036249">
    <property type="entry name" value="Thioredoxin-like_sf"/>
</dbReference>
<comment type="similarity">
    <text evidence="1">Belongs to the ArsC family.</text>
</comment>
<dbReference type="PANTHER" id="PTHR30041:SF8">
    <property type="entry name" value="PROTEIN YFFB"/>
    <property type="match status" value="1"/>
</dbReference>
<dbReference type="SUPFAM" id="SSF52833">
    <property type="entry name" value="Thioredoxin-like"/>
    <property type="match status" value="1"/>
</dbReference>
<keyword evidence="8" id="KW-1185">Reference proteome</keyword>